<dbReference type="Pfam" id="PF00753">
    <property type="entry name" value="Lactamase_B"/>
    <property type="match status" value="1"/>
</dbReference>
<dbReference type="GO" id="GO:0046872">
    <property type="term" value="F:metal ion binding"/>
    <property type="evidence" value="ECO:0007669"/>
    <property type="project" value="UniProtKB-KW"/>
</dbReference>
<name>T1A1K8_9ZZZZ</name>
<comment type="cofactor">
    <cofactor evidence="1">
        <name>Zn(2+)</name>
        <dbReference type="ChEBI" id="CHEBI:29105"/>
    </cofactor>
</comment>
<keyword evidence="3" id="KW-0378">Hydrolase</keyword>
<keyword evidence="4" id="KW-0862">Zinc</keyword>
<dbReference type="InterPro" id="IPR036866">
    <property type="entry name" value="RibonucZ/Hydroxyglut_hydro"/>
</dbReference>
<dbReference type="AlphaFoldDB" id="T1A1K8"/>
<reference evidence="6" key="1">
    <citation type="submission" date="2013-08" db="EMBL/GenBank/DDBJ databases">
        <authorList>
            <person name="Mendez C."/>
            <person name="Richter M."/>
            <person name="Ferrer M."/>
            <person name="Sanchez J."/>
        </authorList>
    </citation>
    <scope>NUCLEOTIDE SEQUENCE</scope>
</reference>
<protein>
    <submittedName>
        <fullName evidence="6">Beta-lactamase domain protein</fullName>
    </submittedName>
</protein>
<sequence length="131" mass="14354">KDLPVMRDTWSLGKQLGIVGKPSRPGFLIDTDRTTLIGRSEIHIKNTPGHTPGSISIIAGSSIFTGDCIFRGNIGRMDLGGNPTDMLKSLNWFLQLPPEMIIYPGHGEPSTIGNERSNILHFIDMISKGRI</sequence>
<dbReference type="InterPro" id="IPR051453">
    <property type="entry name" value="MBL_Glyoxalase_II"/>
</dbReference>
<evidence type="ECO:0000256" key="1">
    <source>
        <dbReference type="ARBA" id="ARBA00001947"/>
    </source>
</evidence>
<evidence type="ECO:0000313" key="6">
    <source>
        <dbReference type="EMBL" id="EQD34939.1"/>
    </source>
</evidence>
<proteinExistence type="predicted"/>
<dbReference type="InterPro" id="IPR001279">
    <property type="entry name" value="Metallo-B-lactamas"/>
</dbReference>
<dbReference type="GO" id="GO:0016787">
    <property type="term" value="F:hydrolase activity"/>
    <property type="evidence" value="ECO:0007669"/>
    <property type="project" value="UniProtKB-KW"/>
</dbReference>
<dbReference type="SUPFAM" id="SSF56281">
    <property type="entry name" value="Metallo-hydrolase/oxidoreductase"/>
    <property type="match status" value="1"/>
</dbReference>
<feature type="domain" description="Metallo-beta-lactamase" evidence="5">
    <location>
        <begin position="19"/>
        <end position="106"/>
    </location>
</feature>
<dbReference type="PANTHER" id="PTHR46233">
    <property type="entry name" value="HYDROXYACYLGLUTATHIONE HYDROLASE GLOC"/>
    <property type="match status" value="1"/>
</dbReference>
<evidence type="ECO:0000259" key="5">
    <source>
        <dbReference type="Pfam" id="PF00753"/>
    </source>
</evidence>
<evidence type="ECO:0000256" key="2">
    <source>
        <dbReference type="ARBA" id="ARBA00022723"/>
    </source>
</evidence>
<dbReference type="PANTHER" id="PTHR46233:SF3">
    <property type="entry name" value="HYDROXYACYLGLUTATHIONE HYDROLASE GLOC"/>
    <property type="match status" value="1"/>
</dbReference>
<gene>
    <name evidence="6" type="ORF">B2A_12605</name>
</gene>
<accession>T1A1K8</accession>
<dbReference type="EMBL" id="AUZZ01009093">
    <property type="protein sequence ID" value="EQD34939.1"/>
    <property type="molecule type" value="Genomic_DNA"/>
</dbReference>
<reference evidence="6" key="2">
    <citation type="journal article" date="2014" name="ISME J.">
        <title>Microbial stratification in low pH oxic and suboxic macroscopic growths along an acid mine drainage.</title>
        <authorList>
            <person name="Mendez-Garcia C."/>
            <person name="Mesa V."/>
            <person name="Sprenger R.R."/>
            <person name="Richter M."/>
            <person name="Diez M.S."/>
            <person name="Solano J."/>
            <person name="Bargiela R."/>
            <person name="Golyshina O.V."/>
            <person name="Manteca A."/>
            <person name="Ramos J.L."/>
            <person name="Gallego J.R."/>
            <person name="Llorente I."/>
            <person name="Martins Dos Santos V.A."/>
            <person name="Jensen O.N."/>
            <person name="Pelaez A.I."/>
            <person name="Sanchez J."/>
            <person name="Ferrer M."/>
        </authorList>
    </citation>
    <scope>NUCLEOTIDE SEQUENCE</scope>
</reference>
<evidence type="ECO:0000256" key="4">
    <source>
        <dbReference type="ARBA" id="ARBA00022833"/>
    </source>
</evidence>
<evidence type="ECO:0000256" key="3">
    <source>
        <dbReference type="ARBA" id="ARBA00022801"/>
    </source>
</evidence>
<keyword evidence="2" id="KW-0479">Metal-binding</keyword>
<dbReference type="Gene3D" id="3.60.15.10">
    <property type="entry name" value="Ribonuclease Z/Hydroxyacylglutathione hydrolase-like"/>
    <property type="match status" value="1"/>
</dbReference>
<feature type="non-terminal residue" evidence="6">
    <location>
        <position position="1"/>
    </location>
</feature>
<organism evidence="6">
    <name type="scientific">mine drainage metagenome</name>
    <dbReference type="NCBI Taxonomy" id="410659"/>
    <lineage>
        <taxon>unclassified sequences</taxon>
        <taxon>metagenomes</taxon>
        <taxon>ecological metagenomes</taxon>
    </lineage>
</organism>
<comment type="caution">
    <text evidence="6">The sequence shown here is derived from an EMBL/GenBank/DDBJ whole genome shotgun (WGS) entry which is preliminary data.</text>
</comment>